<dbReference type="InterPro" id="IPR052069">
    <property type="entry name" value="Ca-reg_mRNA-binding_domain"/>
</dbReference>
<dbReference type="AlphaFoldDB" id="A0A222G5L6"/>
<dbReference type="Pfam" id="PF05901">
    <property type="entry name" value="Excalibur"/>
    <property type="match status" value="1"/>
</dbReference>
<proteinExistence type="predicted"/>
<dbReference type="KEGG" id="cber:B5D82_05140"/>
<dbReference type="SMART" id="SM00357">
    <property type="entry name" value="CSP"/>
    <property type="match status" value="1"/>
</dbReference>
<dbReference type="PROSITE" id="PS51857">
    <property type="entry name" value="CSD_2"/>
    <property type="match status" value="1"/>
</dbReference>
<evidence type="ECO:0000259" key="2">
    <source>
        <dbReference type="PROSITE" id="PS51857"/>
    </source>
</evidence>
<dbReference type="PANTHER" id="PTHR12962">
    <property type="entry name" value="CALCIUM-REGULATED HEAT STABLE PROTEIN CRHSP-24-RELATED"/>
    <property type="match status" value="1"/>
</dbReference>
<dbReference type="OrthoDB" id="72963at2"/>
<organism evidence="3 4">
    <name type="scientific">Cognaticolwellia beringensis</name>
    <dbReference type="NCBI Taxonomy" id="1967665"/>
    <lineage>
        <taxon>Bacteria</taxon>
        <taxon>Pseudomonadati</taxon>
        <taxon>Pseudomonadota</taxon>
        <taxon>Gammaproteobacteria</taxon>
        <taxon>Alteromonadales</taxon>
        <taxon>Colwelliaceae</taxon>
        <taxon>Cognaticolwellia</taxon>
    </lineage>
</organism>
<sequence>MHKGQLKNWIDNKGFGFIESPELKQDTFIHISSLNNMSRKPKVGDYIYFEVEQQSNGKSRAVNCRIEGVATTALKQKSHRVYKTSPKSKSKIFLLFAVIGISTFAYQRLNIKTQQVPTQQYKAPVTEAIPAGQYTAPIKETMPQQQYKAPITETIPPRQVTKPKPSFSCDGRQHCSQMSSYDEAKYFLQNCPNTKMDGDRDGIPCERQFNRF</sequence>
<keyword evidence="1" id="KW-0597">Phosphoprotein</keyword>
<gene>
    <name evidence="3" type="ORF">B5D82_05140</name>
</gene>
<dbReference type="SMART" id="SM00894">
    <property type="entry name" value="Excalibur"/>
    <property type="match status" value="1"/>
</dbReference>
<evidence type="ECO:0000313" key="4">
    <source>
        <dbReference type="Proteomes" id="UP000202259"/>
    </source>
</evidence>
<protein>
    <recommendedName>
        <fullName evidence="2">CSD domain-containing protein</fullName>
    </recommendedName>
</protein>
<dbReference type="CDD" id="cd04458">
    <property type="entry name" value="CSP_CDS"/>
    <property type="match status" value="1"/>
</dbReference>
<dbReference type="InterPro" id="IPR012340">
    <property type="entry name" value="NA-bd_OB-fold"/>
</dbReference>
<dbReference type="EMBL" id="CP020465">
    <property type="protein sequence ID" value="ASP47196.1"/>
    <property type="molecule type" value="Genomic_DNA"/>
</dbReference>
<accession>A0A222G5L6</accession>
<dbReference type="SUPFAM" id="SSF50249">
    <property type="entry name" value="Nucleic acid-binding proteins"/>
    <property type="match status" value="1"/>
</dbReference>
<dbReference type="Gene3D" id="2.40.50.140">
    <property type="entry name" value="Nucleic acid-binding proteins"/>
    <property type="match status" value="1"/>
</dbReference>
<reference evidence="3 4" key="1">
    <citation type="submission" date="2017-08" db="EMBL/GenBank/DDBJ databases">
        <title>Complete genome of Colwellia sp. NB097-1, a psychrophile bacterium ioslated from Bering Sea.</title>
        <authorList>
            <person name="Chen X."/>
        </authorList>
    </citation>
    <scope>NUCLEOTIDE SEQUENCE [LARGE SCALE GENOMIC DNA]</scope>
    <source>
        <strain evidence="3 4">NB097-1</strain>
    </source>
</reference>
<dbReference type="Pfam" id="PF00313">
    <property type="entry name" value="CSD"/>
    <property type="match status" value="1"/>
</dbReference>
<dbReference type="PANTHER" id="PTHR12962:SF1">
    <property type="entry name" value="COLD SHOCK DOMAIN-CONTAINING PROTEIN CG9705"/>
    <property type="match status" value="1"/>
</dbReference>
<name>A0A222G5L6_9GAMM</name>
<feature type="domain" description="CSD" evidence="2">
    <location>
        <begin position="1"/>
        <end position="66"/>
    </location>
</feature>
<keyword evidence="4" id="KW-1185">Reference proteome</keyword>
<dbReference type="RefSeq" id="WP_081149718.1">
    <property type="nucleotide sequence ID" value="NZ_CP020465.1"/>
</dbReference>
<evidence type="ECO:0000313" key="3">
    <source>
        <dbReference type="EMBL" id="ASP47196.1"/>
    </source>
</evidence>
<dbReference type="Proteomes" id="UP000202259">
    <property type="component" value="Chromosome"/>
</dbReference>
<dbReference type="InterPro" id="IPR008613">
    <property type="entry name" value="Excalibur_Ca-bd_domain"/>
</dbReference>
<dbReference type="GO" id="GO:0043488">
    <property type="term" value="P:regulation of mRNA stability"/>
    <property type="evidence" value="ECO:0007669"/>
    <property type="project" value="TreeGrafter"/>
</dbReference>
<dbReference type="InterPro" id="IPR011129">
    <property type="entry name" value="CSD"/>
</dbReference>
<dbReference type="InterPro" id="IPR002059">
    <property type="entry name" value="CSP_DNA-bd"/>
</dbReference>
<dbReference type="GO" id="GO:0005829">
    <property type="term" value="C:cytosol"/>
    <property type="evidence" value="ECO:0007669"/>
    <property type="project" value="UniProtKB-ARBA"/>
</dbReference>
<dbReference type="GO" id="GO:0003730">
    <property type="term" value="F:mRNA 3'-UTR binding"/>
    <property type="evidence" value="ECO:0007669"/>
    <property type="project" value="TreeGrafter"/>
</dbReference>
<evidence type="ECO:0000256" key="1">
    <source>
        <dbReference type="ARBA" id="ARBA00022553"/>
    </source>
</evidence>